<reference evidence="4" key="3">
    <citation type="submission" date="2019-11" db="EMBL/GenBank/DDBJ databases">
        <authorList>
            <person name="Yao H."/>
            <person name="Du X."/>
            <person name="Yu R."/>
            <person name="Li A."/>
        </authorList>
    </citation>
    <scope>NUCLEOTIDE SEQUENCE</scope>
    <source>
        <strain evidence="4">19110F47</strain>
    </source>
</reference>
<keyword evidence="8" id="KW-1185">Reference proteome</keyword>
<accession>A0A1E8E253</accession>
<dbReference type="Proteomes" id="UP001174419">
    <property type="component" value="Unassembled WGS sequence"/>
</dbReference>
<sequence>MSKQQPTSKKPLVNLPFPMPNTAQDNDQAVHNSVRPKPEQYADKTWPPPRGTRRSMGKR</sequence>
<dbReference type="EMBL" id="CP071770">
    <property type="protein sequence ID" value="QTD61092.1"/>
    <property type="molecule type" value="Genomic_DNA"/>
</dbReference>
<evidence type="ECO:0000313" key="3">
    <source>
        <dbReference type="EMBL" id="OFE43755.1"/>
    </source>
</evidence>
<dbReference type="Proteomes" id="UP000186931">
    <property type="component" value="Unassembled WGS sequence"/>
</dbReference>
<dbReference type="GeneID" id="64222766"/>
<name>A0A1E8E253_9GAMM</name>
<reference evidence="3 6" key="1">
    <citation type="submission" date="2016-10" db="EMBL/GenBank/DDBJ databases">
        <title>Genome of airborne Acinetobacter sp. 5-2Ac02 in the hospital environment: Species near to Acinetobacter towneri.</title>
        <authorList>
            <person name="Barbosa B."/>
            <person name="Fernandez-Garcia L."/>
            <person name="Gato E."/>
            <person name="Leao R."/>
            <person name="Albano R."/>
            <person name="Fernandez B."/>
            <person name="Fernandez-Cuenca F."/>
            <person name="Marques E."/>
            <person name="Tomas M."/>
        </authorList>
    </citation>
    <scope>NUCLEOTIDE SEQUENCE [LARGE SCALE GENOMIC DNA]</scope>
    <source>
        <strain evidence="3 6">5-2Ac02</strain>
    </source>
</reference>
<evidence type="ECO:0000256" key="1">
    <source>
        <dbReference type="SAM" id="MobiDB-lite"/>
    </source>
</evidence>
<dbReference type="EMBL" id="CP046045">
    <property type="protein sequence ID" value="QGM27990.1"/>
    <property type="molecule type" value="Genomic_DNA"/>
</dbReference>
<dbReference type="AlphaFoldDB" id="A0A1E8E253"/>
<proteinExistence type="predicted"/>
<reference evidence="5 8" key="4">
    <citation type="journal article" date="2020" name="Front. Cell. Infect. Microbiol.">
        <title>Characterization of Three Porcine Acinetobacter towneri Strains Co-Harboring tet(X3) and bla OXA-58.</title>
        <authorList>
            <person name="Ma J."/>
            <person name="Wang J."/>
            <person name="Feng J."/>
            <person name="Liu Y."/>
            <person name="Yang B."/>
            <person name="Li R."/>
            <person name="Bai L."/>
            <person name="He T."/>
            <person name="Wang X."/>
            <person name="Yang Z."/>
        </authorList>
    </citation>
    <scope>NUCLEOTIDE SEQUENCE [LARGE SCALE GENOMIC DNA]</scope>
    <source>
        <strain evidence="5 8">GX5</strain>
    </source>
</reference>
<dbReference type="eggNOG" id="ENOG502ZHXZ">
    <property type="taxonomic scope" value="Bacteria"/>
</dbReference>
<dbReference type="EMBL" id="JACANG010000003">
    <property type="protein sequence ID" value="MDM1718127.1"/>
    <property type="molecule type" value="Genomic_DNA"/>
</dbReference>
<dbReference type="Proteomes" id="UP000405075">
    <property type="component" value="Chromosome"/>
</dbReference>
<reference evidence="7" key="2">
    <citation type="submission" date="2019-11" db="EMBL/GenBank/DDBJ databases">
        <title>Escherichia coli 1916D6.</title>
        <authorList>
            <person name="Yao H."/>
            <person name="Du X."/>
            <person name="Yu R."/>
            <person name="Li A."/>
        </authorList>
    </citation>
    <scope>NUCLEOTIDE SEQUENCE [LARGE SCALE GENOMIC DNA]</scope>
    <source>
        <strain evidence="7">19110F47</strain>
    </source>
</reference>
<organism evidence="3 6">
    <name type="scientific">Acinetobacter towneri</name>
    <dbReference type="NCBI Taxonomy" id="202956"/>
    <lineage>
        <taxon>Bacteria</taxon>
        <taxon>Pseudomonadati</taxon>
        <taxon>Pseudomonadota</taxon>
        <taxon>Gammaproteobacteria</taxon>
        <taxon>Moraxellales</taxon>
        <taxon>Moraxellaceae</taxon>
        <taxon>Acinetobacter</taxon>
    </lineage>
</organism>
<dbReference type="Proteomes" id="UP000663954">
    <property type="component" value="Chromosome"/>
</dbReference>
<reference evidence="2" key="5">
    <citation type="submission" date="2020-06" db="EMBL/GenBank/DDBJ databases">
        <authorList>
            <person name="Dong N."/>
        </authorList>
    </citation>
    <scope>NUCLEOTIDE SEQUENCE</scope>
    <source>
        <strain evidence="2">DF49-4</strain>
    </source>
</reference>
<feature type="region of interest" description="Disordered" evidence="1">
    <location>
        <begin position="1"/>
        <end position="59"/>
    </location>
</feature>
<evidence type="ECO:0000313" key="7">
    <source>
        <dbReference type="Proteomes" id="UP000405075"/>
    </source>
</evidence>
<gene>
    <name evidence="3" type="ORF">BJN41_05205</name>
    <name evidence="4" type="ORF">GJD93_10025</name>
    <name evidence="2" type="ORF">HX110_02980</name>
    <name evidence="5" type="ORF">J4G45_09725</name>
</gene>
<dbReference type="RefSeq" id="WP_004971707.1">
    <property type="nucleotide sequence ID" value="NZ_BBNL01000001.1"/>
</dbReference>
<evidence type="ECO:0000313" key="6">
    <source>
        <dbReference type="Proteomes" id="UP000186931"/>
    </source>
</evidence>
<evidence type="ECO:0000313" key="2">
    <source>
        <dbReference type="EMBL" id="MDM1718127.1"/>
    </source>
</evidence>
<reference evidence="2" key="7">
    <citation type="journal article" date="2022" name="Sci. Total Environ.">
        <title>Prevalence, transmission, and molecular epidemiology of tet(X)-positive bacteria among humans, animals, and environmental niches in China: An epidemiological, and genomic-based study.</title>
        <authorList>
            <person name="Dong N."/>
            <person name="Zeng Y."/>
            <person name="Cai C."/>
            <person name="Sun C."/>
            <person name="Lu J."/>
            <person name="Liu C."/>
            <person name="Zhou H."/>
            <person name="Sun Q."/>
            <person name="Shu L."/>
            <person name="Wang H."/>
            <person name="Wang Y."/>
            <person name="Wang S."/>
            <person name="Wu C."/>
            <person name="Chan E.W."/>
            <person name="Chen G."/>
            <person name="Shen Z."/>
            <person name="Chen S."/>
            <person name="Zhang R."/>
        </authorList>
    </citation>
    <scope>NUCLEOTIDE SEQUENCE</scope>
    <source>
        <strain evidence="2">DF49-4</strain>
    </source>
</reference>
<evidence type="ECO:0000313" key="8">
    <source>
        <dbReference type="Proteomes" id="UP000663954"/>
    </source>
</evidence>
<dbReference type="EMBL" id="MKQS01000009">
    <property type="protein sequence ID" value="OFE43755.1"/>
    <property type="molecule type" value="Genomic_DNA"/>
</dbReference>
<evidence type="ECO:0000313" key="4">
    <source>
        <dbReference type="EMBL" id="QGM27990.1"/>
    </source>
</evidence>
<evidence type="ECO:0000313" key="5">
    <source>
        <dbReference type="EMBL" id="QTD61092.1"/>
    </source>
</evidence>
<reference evidence="5" key="6">
    <citation type="submission" date="2021-03" db="EMBL/GenBank/DDBJ databases">
        <authorList>
            <person name="Ma J."/>
        </authorList>
    </citation>
    <scope>NUCLEOTIDE SEQUENCE</scope>
    <source>
        <strain evidence="5">GX5</strain>
    </source>
</reference>
<feature type="compositionally biased region" description="Polar residues" evidence="1">
    <location>
        <begin position="21"/>
        <end position="31"/>
    </location>
</feature>
<protein>
    <submittedName>
        <fullName evidence="3">Uncharacterized protein</fullName>
    </submittedName>
</protein>